<evidence type="ECO:0000256" key="5">
    <source>
        <dbReference type="ARBA" id="ARBA00022694"/>
    </source>
</evidence>
<dbReference type="Gene3D" id="3.40.50.150">
    <property type="entry name" value="Vaccinia Virus protein VP39"/>
    <property type="match status" value="1"/>
</dbReference>
<dbReference type="PANTHER" id="PTHR10631:SF3">
    <property type="entry name" value="TRNA (GUANINE(26)-N(2))-DIMETHYLTRANSFERASE"/>
    <property type="match status" value="1"/>
</dbReference>
<evidence type="ECO:0000256" key="7">
    <source>
        <dbReference type="ARBA" id="ARBA00039099"/>
    </source>
</evidence>
<protein>
    <recommendedName>
        <fullName evidence="9 10">tRNA (guanine(26)-N(2))-dimethyltransferase</fullName>
        <ecNumber evidence="7 10">2.1.1.216</ecNumber>
    </recommendedName>
</protein>
<dbReference type="EMBL" id="CAKKLH010000001">
    <property type="protein sequence ID" value="CAH0098086.1"/>
    <property type="molecule type" value="Genomic_DNA"/>
</dbReference>
<name>A0A8J2R9F4_9CRUS</name>
<dbReference type="OrthoDB" id="6349953at2759"/>
<dbReference type="GO" id="GO:0000049">
    <property type="term" value="F:tRNA binding"/>
    <property type="evidence" value="ECO:0007669"/>
    <property type="project" value="UniProtKB-UniRule"/>
</dbReference>
<keyword evidence="3 10" id="KW-0808">Transferase</keyword>
<organism evidence="12 13">
    <name type="scientific">Daphnia galeata</name>
    <dbReference type="NCBI Taxonomy" id="27404"/>
    <lineage>
        <taxon>Eukaryota</taxon>
        <taxon>Metazoa</taxon>
        <taxon>Ecdysozoa</taxon>
        <taxon>Arthropoda</taxon>
        <taxon>Crustacea</taxon>
        <taxon>Branchiopoda</taxon>
        <taxon>Diplostraca</taxon>
        <taxon>Cladocera</taxon>
        <taxon>Anomopoda</taxon>
        <taxon>Daphniidae</taxon>
        <taxon>Daphnia</taxon>
    </lineage>
</organism>
<keyword evidence="6 10" id="KW-0694">RNA-binding</keyword>
<evidence type="ECO:0000256" key="11">
    <source>
        <dbReference type="SAM" id="MobiDB-lite"/>
    </source>
</evidence>
<comment type="caution">
    <text evidence="12">The sequence shown here is derived from an EMBL/GenBank/DDBJ whole genome shotgun (WGS) entry which is preliminary data.</text>
</comment>
<evidence type="ECO:0000256" key="9">
    <source>
        <dbReference type="ARBA" id="ARBA00074266"/>
    </source>
</evidence>
<feature type="compositionally biased region" description="Polar residues" evidence="11">
    <location>
        <begin position="1"/>
        <end position="22"/>
    </location>
</feature>
<feature type="region of interest" description="Disordered" evidence="11">
    <location>
        <begin position="1"/>
        <end position="32"/>
    </location>
</feature>
<evidence type="ECO:0000256" key="2">
    <source>
        <dbReference type="ARBA" id="ARBA00022603"/>
    </source>
</evidence>
<dbReference type="GO" id="GO:0160104">
    <property type="term" value="F:tRNA (guanine(26)-N2)-dimethyltransferase activity"/>
    <property type="evidence" value="ECO:0007669"/>
    <property type="project" value="UniProtKB-UniRule"/>
</dbReference>
<keyword evidence="4 10" id="KW-0949">S-adenosyl-L-methionine</keyword>
<dbReference type="FunFam" id="3.40.50.150:FF:000051">
    <property type="entry name" value="tRNA (guanine(26)-N(2))-dimethyltransferase"/>
    <property type="match status" value="1"/>
</dbReference>
<dbReference type="PANTHER" id="PTHR10631">
    <property type="entry name" value="N 2 ,N 2 -DIMETHYLGUANOSINE TRNA METHYLTRANSFERASE"/>
    <property type="match status" value="1"/>
</dbReference>
<dbReference type="SUPFAM" id="SSF53335">
    <property type="entry name" value="S-adenosyl-L-methionine-dependent methyltransferases"/>
    <property type="match status" value="1"/>
</dbReference>
<dbReference type="InterPro" id="IPR042296">
    <property type="entry name" value="tRNA_met_Trm1_C"/>
</dbReference>
<evidence type="ECO:0000256" key="8">
    <source>
        <dbReference type="ARBA" id="ARBA00051897"/>
    </source>
</evidence>
<keyword evidence="5 10" id="KW-0819">tRNA processing</keyword>
<dbReference type="InterPro" id="IPR002905">
    <property type="entry name" value="Trm1"/>
</dbReference>
<dbReference type="PROSITE" id="PS51626">
    <property type="entry name" value="SAM_MT_TRM1"/>
    <property type="match status" value="1"/>
</dbReference>
<dbReference type="EC" id="2.1.1.216" evidence="7 10"/>
<evidence type="ECO:0000256" key="3">
    <source>
        <dbReference type="ARBA" id="ARBA00022679"/>
    </source>
</evidence>
<evidence type="ECO:0000313" key="12">
    <source>
        <dbReference type="EMBL" id="CAH0098086.1"/>
    </source>
</evidence>
<keyword evidence="2 10" id="KW-0489">Methyltransferase</keyword>
<comment type="catalytic activity">
    <reaction evidence="8 10">
        <text>guanosine(26) in tRNA + 2 S-adenosyl-L-methionine = N(2)-dimethylguanosine(26) in tRNA + 2 S-adenosyl-L-homocysteine + 2 H(+)</text>
        <dbReference type="Rhea" id="RHEA:43140"/>
        <dbReference type="Rhea" id="RHEA-COMP:10359"/>
        <dbReference type="Rhea" id="RHEA-COMP:10360"/>
        <dbReference type="ChEBI" id="CHEBI:15378"/>
        <dbReference type="ChEBI" id="CHEBI:57856"/>
        <dbReference type="ChEBI" id="CHEBI:59789"/>
        <dbReference type="ChEBI" id="CHEBI:74269"/>
        <dbReference type="ChEBI" id="CHEBI:74513"/>
        <dbReference type="EC" id="2.1.1.216"/>
    </reaction>
</comment>
<dbReference type="Proteomes" id="UP000789390">
    <property type="component" value="Unassembled WGS sequence"/>
</dbReference>
<dbReference type="Pfam" id="PF02005">
    <property type="entry name" value="TRM"/>
    <property type="match status" value="1"/>
</dbReference>
<feature type="compositionally biased region" description="Basic and acidic residues" evidence="11">
    <location>
        <begin position="528"/>
        <end position="543"/>
    </location>
</feature>
<gene>
    <name evidence="12" type="ORF">DGAL_LOCUS133</name>
</gene>
<evidence type="ECO:0000256" key="1">
    <source>
        <dbReference type="ARBA" id="ARBA00022555"/>
    </source>
</evidence>
<dbReference type="InterPro" id="IPR029063">
    <property type="entry name" value="SAM-dependent_MTases_sf"/>
</dbReference>
<sequence length="549" mass="61182">MSDSVGESSSMNNQPSTINSNLDVKKEQKDDSKVKIENEATVQGTLITEGQAQVCFPGSEDNVFYNPVQEFNRDLSIAVLRQYALDQMKKIDESFVGETFLKPGESYENGLNVLEALSASGLRSIRYAKEVGGLKNIVANDLSSSAVESITSNSKMNEVSHLITPNEGDASMLMYQHRYKKKFHCVDIDPYGSPSPFVDAAVQCVADGGLLMVTATDMAILCGNVPETCYAKYASVSIKTKACHEMALRIILQFLQTSAARYGRYIHPLLSVSVDFYVRIFVLVHTGKNQCKGAASKLSMVYQCVGCHNMSWQPLMKTVEKRYLRAPGPPTDTKCEFCHSRLNFGGPLYSQPIHDLEFVQSLLSSLDNPEYGELKTEKRIRGILSVISEELPNCPLYLSLDATASLLKLSVPSLVMFRSAILNAGYCVSLSHCHPLSIKTDAPMSVIWDLFQGFAKKQYPDKTWPRPLSDKPTPADYILSRPVIIQADFSTHPKGNPSSRMQKLVRFQENPEKNWGPKCRAKANVRRNKTDRQSEKKKPRLEVECSEVN</sequence>
<dbReference type="Gene3D" id="3.30.56.70">
    <property type="entry name" value="N2,N2-dimethylguanosine tRNA methyltransferase, C-terminal domain"/>
    <property type="match status" value="1"/>
</dbReference>
<comment type="similarity">
    <text evidence="10">Belongs to the class I-like SAM-binding methyltransferase superfamily. Trm1 family.</text>
</comment>
<evidence type="ECO:0000256" key="6">
    <source>
        <dbReference type="ARBA" id="ARBA00022884"/>
    </source>
</evidence>
<keyword evidence="1 10" id="KW-0820">tRNA-binding</keyword>
<accession>A0A8J2R9F4</accession>
<dbReference type="GO" id="GO:0002940">
    <property type="term" value="P:tRNA N2-guanine methylation"/>
    <property type="evidence" value="ECO:0007669"/>
    <property type="project" value="TreeGrafter"/>
</dbReference>
<evidence type="ECO:0000256" key="10">
    <source>
        <dbReference type="PROSITE-ProRule" id="PRU00958"/>
    </source>
</evidence>
<feature type="region of interest" description="Disordered" evidence="11">
    <location>
        <begin position="508"/>
        <end position="549"/>
    </location>
</feature>
<keyword evidence="13" id="KW-1185">Reference proteome</keyword>
<feature type="compositionally biased region" description="Basic and acidic residues" evidence="11">
    <location>
        <begin position="23"/>
        <end position="32"/>
    </location>
</feature>
<dbReference type="FunFam" id="3.30.56.70:FF:000001">
    <property type="entry name" value="tRNA (guanine(26)-N(2))-dimethyltransferase"/>
    <property type="match status" value="1"/>
</dbReference>
<dbReference type="NCBIfam" id="TIGR00308">
    <property type="entry name" value="TRM1"/>
    <property type="match status" value="1"/>
</dbReference>
<dbReference type="GO" id="GO:0005634">
    <property type="term" value="C:nucleus"/>
    <property type="evidence" value="ECO:0007669"/>
    <property type="project" value="TreeGrafter"/>
</dbReference>
<dbReference type="AlphaFoldDB" id="A0A8J2R9F4"/>
<proteinExistence type="inferred from homology"/>
<reference evidence="12" key="1">
    <citation type="submission" date="2021-11" db="EMBL/GenBank/DDBJ databases">
        <authorList>
            <person name="Schell T."/>
        </authorList>
    </citation>
    <scope>NUCLEOTIDE SEQUENCE</scope>
    <source>
        <strain evidence="12">M5</strain>
    </source>
</reference>
<evidence type="ECO:0000313" key="13">
    <source>
        <dbReference type="Proteomes" id="UP000789390"/>
    </source>
</evidence>
<evidence type="ECO:0000256" key="4">
    <source>
        <dbReference type="ARBA" id="ARBA00022691"/>
    </source>
</evidence>